<organism evidence="1 2">
    <name type="scientific">Sphingosinicella soli</name>
    <dbReference type="NCBI Taxonomy" id="333708"/>
    <lineage>
        <taxon>Bacteria</taxon>
        <taxon>Pseudomonadati</taxon>
        <taxon>Pseudomonadota</taxon>
        <taxon>Alphaproteobacteria</taxon>
        <taxon>Sphingomonadales</taxon>
        <taxon>Sphingosinicellaceae</taxon>
        <taxon>Sphingosinicella</taxon>
    </lineage>
</organism>
<comment type="caution">
    <text evidence="1">The sequence shown here is derived from an EMBL/GenBank/DDBJ whole genome shotgun (WGS) entry which is preliminary data.</text>
</comment>
<name>A0A7W7F575_9SPHN</name>
<protein>
    <submittedName>
        <fullName evidence="1">Uncharacterized protein</fullName>
    </submittedName>
</protein>
<dbReference type="EMBL" id="JACHNZ010000005">
    <property type="protein sequence ID" value="MBB4631100.1"/>
    <property type="molecule type" value="Genomic_DNA"/>
</dbReference>
<proteinExistence type="predicted"/>
<dbReference type="Proteomes" id="UP000566324">
    <property type="component" value="Unassembled WGS sequence"/>
</dbReference>
<sequence>MSGSMSGFLNFSLDSTEALTNVLRTFVKASVSYILPPIFSFKWPATAVNL</sequence>
<dbReference type="AlphaFoldDB" id="A0A7W7F575"/>
<gene>
    <name evidence="1" type="ORF">GGQ98_000707</name>
</gene>
<evidence type="ECO:0000313" key="1">
    <source>
        <dbReference type="EMBL" id="MBB4631100.1"/>
    </source>
</evidence>
<keyword evidence="2" id="KW-1185">Reference proteome</keyword>
<accession>A0A7W7F575</accession>
<reference evidence="1 2" key="1">
    <citation type="submission" date="2020-08" db="EMBL/GenBank/DDBJ databases">
        <title>Genomic Encyclopedia of Type Strains, Phase IV (KMG-IV): sequencing the most valuable type-strain genomes for metagenomic binning, comparative biology and taxonomic classification.</title>
        <authorList>
            <person name="Goeker M."/>
        </authorList>
    </citation>
    <scope>NUCLEOTIDE SEQUENCE [LARGE SCALE GENOMIC DNA]</scope>
    <source>
        <strain evidence="1 2">DSM 17328</strain>
    </source>
</reference>
<evidence type="ECO:0000313" key="2">
    <source>
        <dbReference type="Proteomes" id="UP000566324"/>
    </source>
</evidence>